<protein>
    <submittedName>
        <fullName evidence="3">LLM class F420-dependent oxidoreductase</fullName>
        <ecNumber evidence="3">1.-.-.-</ecNumber>
    </submittedName>
</protein>
<dbReference type="EMBL" id="JBHTEE010000001">
    <property type="protein sequence ID" value="MFC7601248.1"/>
    <property type="molecule type" value="Genomic_DNA"/>
</dbReference>
<accession>A0ABW2SYV3</accession>
<sequence length="336" mass="35473">MTRSSDVLPRTPRPAVSLGFWQDRPPGEALLTARAADRLGYEELWVGEMATYDAFALASAIGLRTERIGLTVGPLAVAVRDPMTIARGVASVADLTGRRVGVAVGTSSPLVVAEWHGRDRSRPATRLRESATVLRELLDGRKPSFDGETVHARGYHLRLDAPRSELTVAAFGPAAVGVAAALADRMVLNLITPASAAALVRRLRDAAAVAGRETPRVAAWVCAAVNPTEAAVEQLRRAVVGYLAAPGYGEMFTEAGFGDVVEFARTRPHPRELLAAVPVELIQSVGLVGDEATVRDRLADYGRAGVDEVALVPACVEADPGGEKTLAVLRPPVAEG</sequence>
<evidence type="ECO:0000313" key="3">
    <source>
        <dbReference type="EMBL" id="MFC7601248.1"/>
    </source>
</evidence>
<dbReference type="Proteomes" id="UP001596514">
    <property type="component" value="Unassembled WGS sequence"/>
</dbReference>
<dbReference type="InterPro" id="IPR050564">
    <property type="entry name" value="F420-G6PD/mer"/>
</dbReference>
<feature type="domain" description="Luciferase-like" evidence="2">
    <location>
        <begin position="25"/>
        <end position="308"/>
    </location>
</feature>
<dbReference type="Gene3D" id="3.20.20.30">
    <property type="entry name" value="Luciferase-like domain"/>
    <property type="match status" value="1"/>
</dbReference>
<organism evidence="3 4">
    <name type="scientific">Streptosporangium amethystogenes subsp. fukuiense</name>
    <dbReference type="NCBI Taxonomy" id="698418"/>
    <lineage>
        <taxon>Bacteria</taxon>
        <taxon>Bacillati</taxon>
        <taxon>Actinomycetota</taxon>
        <taxon>Actinomycetes</taxon>
        <taxon>Streptosporangiales</taxon>
        <taxon>Streptosporangiaceae</taxon>
        <taxon>Streptosporangium</taxon>
    </lineage>
</organism>
<proteinExistence type="predicted"/>
<comment type="caution">
    <text evidence="3">The sequence shown here is derived from an EMBL/GenBank/DDBJ whole genome shotgun (WGS) entry which is preliminary data.</text>
</comment>
<dbReference type="InterPro" id="IPR022526">
    <property type="entry name" value="F420_Rv3093c"/>
</dbReference>
<dbReference type="PANTHER" id="PTHR43244:SF1">
    <property type="entry name" value="5,10-METHYLENETETRAHYDROMETHANOPTERIN REDUCTASE"/>
    <property type="match status" value="1"/>
</dbReference>
<gene>
    <name evidence="3" type="ORF">ACFQVD_14190</name>
</gene>
<dbReference type="GO" id="GO:0016491">
    <property type="term" value="F:oxidoreductase activity"/>
    <property type="evidence" value="ECO:0007669"/>
    <property type="project" value="UniProtKB-KW"/>
</dbReference>
<evidence type="ECO:0000256" key="1">
    <source>
        <dbReference type="ARBA" id="ARBA00023002"/>
    </source>
</evidence>
<evidence type="ECO:0000259" key="2">
    <source>
        <dbReference type="Pfam" id="PF00296"/>
    </source>
</evidence>
<dbReference type="Pfam" id="PF00296">
    <property type="entry name" value="Bac_luciferase"/>
    <property type="match status" value="1"/>
</dbReference>
<dbReference type="NCBIfam" id="TIGR03841">
    <property type="entry name" value="F420_Rv3093c"/>
    <property type="match status" value="1"/>
</dbReference>
<keyword evidence="1 3" id="KW-0560">Oxidoreductase</keyword>
<keyword evidence="4" id="KW-1185">Reference proteome</keyword>
<evidence type="ECO:0000313" key="4">
    <source>
        <dbReference type="Proteomes" id="UP001596514"/>
    </source>
</evidence>
<reference evidence="4" key="1">
    <citation type="journal article" date="2019" name="Int. J. Syst. Evol. Microbiol.">
        <title>The Global Catalogue of Microorganisms (GCM) 10K type strain sequencing project: providing services to taxonomists for standard genome sequencing and annotation.</title>
        <authorList>
            <consortium name="The Broad Institute Genomics Platform"/>
            <consortium name="The Broad Institute Genome Sequencing Center for Infectious Disease"/>
            <person name="Wu L."/>
            <person name="Ma J."/>
        </authorList>
    </citation>
    <scope>NUCLEOTIDE SEQUENCE [LARGE SCALE GENOMIC DNA]</scope>
    <source>
        <strain evidence="4">JCM 10083</strain>
    </source>
</reference>
<dbReference type="PANTHER" id="PTHR43244">
    <property type="match status" value="1"/>
</dbReference>
<dbReference type="RefSeq" id="WP_386271271.1">
    <property type="nucleotide sequence ID" value="NZ_JBHSIJ010000002.1"/>
</dbReference>
<dbReference type="EC" id="1.-.-.-" evidence="3"/>
<name>A0ABW2SYV3_9ACTN</name>
<dbReference type="InterPro" id="IPR011251">
    <property type="entry name" value="Luciferase-like_dom"/>
</dbReference>
<dbReference type="SUPFAM" id="SSF51679">
    <property type="entry name" value="Bacterial luciferase-like"/>
    <property type="match status" value="1"/>
</dbReference>
<dbReference type="InterPro" id="IPR036661">
    <property type="entry name" value="Luciferase-like_sf"/>
</dbReference>